<sequence>MKKLLALSLLGMGLLGASGLALAQAAAPAAPALDSGDTSWMLTSTLLVILMSIPGLALFYGGLGRSKNMLSILMQVFVVFSLVSVLWAIYGYSVAFVGEGTFFGGFGALFLAGITPDTISSVLKTIPEFVFVGFQGAFAAIATALIVGSFAERIKFSAVLIFSVLWFTFSYLPIAHMVWGGGLLAADGALDFAGGTVIHINAGVAGLVGAYLIGKRLGYGKEALTPHSLTLTMVGASLLWVGWYGFNAGSAGAANGSAGLAFVNTTLATAAAVLSWIAAEALLKGKASMLGAASGAIAGLVAITPAAGFVGPMGSIVIGLAGGLAGLWGVTALKRLLGADDAFDVFGVHGVCGIVGAILTGVFAAQGLGGTGGATPDTFAIGPQVWIQIKGVLLTIVWSAVVSFIAFKIADLTVGLRVSQEAEREGLDITSHGETAYTR</sequence>
<feature type="transmembrane region" description="Helical" evidence="8">
    <location>
        <begin position="226"/>
        <end position="246"/>
    </location>
</feature>
<evidence type="ECO:0000256" key="7">
    <source>
        <dbReference type="ARBA" id="ARBA00023177"/>
    </source>
</evidence>
<comment type="subcellular location">
    <subcellularLocation>
        <location evidence="8">Cell membrane</location>
        <topology evidence="8">Multi-pass membrane protein</topology>
    </subcellularLocation>
    <subcellularLocation>
        <location evidence="1">Membrane</location>
        <topology evidence="1">Multi-pass membrane protein</topology>
    </subcellularLocation>
</comment>
<dbReference type="PANTHER" id="PTHR43029">
    <property type="entry name" value="AMMONIUM TRANSPORTER MEP2"/>
    <property type="match status" value="1"/>
</dbReference>
<evidence type="ECO:0000256" key="9">
    <source>
        <dbReference type="SAM" id="SignalP"/>
    </source>
</evidence>
<keyword evidence="6 8" id="KW-0472">Membrane</keyword>
<evidence type="ECO:0000313" key="11">
    <source>
        <dbReference type="EMBL" id="KAF1021329.1"/>
    </source>
</evidence>
<dbReference type="NCBIfam" id="TIGR00836">
    <property type="entry name" value="amt"/>
    <property type="match status" value="1"/>
</dbReference>
<dbReference type="InterPro" id="IPR029020">
    <property type="entry name" value="Ammonium/urea_transptr"/>
</dbReference>
<dbReference type="PANTHER" id="PTHR43029:SF10">
    <property type="entry name" value="AMMONIUM TRANSPORTER MEP2"/>
    <property type="match status" value="1"/>
</dbReference>
<dbReference type="SUPFAM" id="SSF111352">
    <property type="entry name" value="Ammonium transporter"/>
    <property type="match status" value="1"/>
</dbReference>
<feature type="transmembrane region" description="Helical" evidence="8">
    <location>
        <begin position="129"/>
        <end position="151"/>
    </location>
</feature>
<feature type="transmembrane region" description="Helical" evidence="8">
    <location>
        <begin position="290"/>
        <end position="310"/>
    </location>
</feature>
<evidence type="ECO:0000256" key="3">
    <source>
        <dbReference type="ARBA" id="ARBA00022448"/>
    </source>
</evidence>
<name>A0A7V8FNZ7_9BURK</name>
<dbReference type="Pfam" id="PF00909">
    <property type="entry name" value="Ammonium_transp"/>
    <property type="match status" value="1"/>
</dbReference>
<evidence type="ECO:0000313" key="12">
    <source>
        <dbReference type="Proteomes" id="UP000461670"/>
    </source>
</evidence>
<proteinExistence type="inferred from homology"/>
<gene>
    <name evidence="11" type="primary">amtB</name>
    <name evidence="11" type="ORF">GAK30_01950</name>
</gene>
<evidence type="ECO:0000259" key="10">
    <source>
        <dbReference type="Pfam" id="PF00909"/>
    </source>
</evidence>
<evidence type="ECO:0000256" key="2">
    <source>
        <dbReference type="ARBA" id="ARBA00005887"/>
    </source>
</evidence>
<keyword evidence="3 8" id="KW-0813">Transport</keyword>
<dbReference type="Proteomes" id="UP000461670">
    <property type="component" value="Unassembled WGS sequence"/>
</dbReference>
<dbReference type="InterPro" id="IPR001905">
    <property type="entry name" value="Ammonium_transpt"/>
</dbReference>
<feature type="transmembrane region" description="Helical" evidence="8">
    <location>
        <begin position="345"/>
        <end position="365"/>
    </location>
</feature>
<dbReference type="InterPro" id="IPR024041">
    <property type="entry name" value="NH4_transpt_AmtB-like_dom"/>
</dbReference>
<keyword evidence="4 8" id="KW-0812">Transmembrane</keyword>
<dbReference type="GO" id="GO:0008519">
    <property type="term" value="F:ammonium channel activity"/>
    <property type="evidence" value="ECO:0007669"/>
    <property type="project" value="InterPro"/>
</dbReference>
<feature type="transmembrane region" description="Helical" evidence="8">
    <location>
        <begin position="192"/>
        <end position="214"/>
    </location>
</feature>
<comment type="caution">
    <text evidence="11">The sequence shown here is derived from an EMBL/GenBank/DDBJ whole genome shotgun (WGS) entry which is preliminary data.</text>
</comment>
<dbReference type="GO" id="GO:0005886">
    <property type="term" value="C:plasma membrane"/>
    <property type="evidence" value="ECO:0007669"/>
    <property type="project" value="UniProtKB-SubCell"/>
</dbReference>
<evidence type="ECO:0000256" key="5">
    <source>
        <dbReference type="ARBA" id="ARBA00022989"/>
    </source>
</evidence>
<reference evidence="12" key="1">
    <citation type="journal article" date="2020" name="MBio">
        <title>Horizontal gene transfer to a defensive symbiont with a reduced genome amongst a multipartite beetle microbiome.</title>
        <authorList>
            <person name="Waterworth S.C."/>
            <person name="Florez L.V."/>
            <person name="Rees E.R."/>
            <person name="Hertweck C."/>
            <person name="Kaltenpoth M."/>
            <person name="Kwan J.C."/>
        </authorList>
    </citation>
    <scope>NUCLEOTIDE SEQUENCE [LARGE SCALE GENOMIC DNA]</scope>
</reference>
<feature type="signal peptide" evidence="9">
    <location>
        <begin position="1"/>
        <end position="23"/>
    </location>
</feature>
<keyword evidence="5 8" id="KW-1133">Transmembrane helix</keyword>
<keyword evidence="7 8" id="KW-0924">Ammonia transport</keyword>
<dbReference type="AlphaFoldDB" id="A0A7V8FNZ7"/>
<feature type="chain" id="PRO_5031004427" description="Ammonium transporter" evidence="9">
    <location>
        <begin position="24"/>
        <end position="439"/>
    </location>
</feature>
<evidence type="ECO:0000256" key="6">
    <source>
        <dbReference type="ARBA" id="ARBA00023136"/>
    </source>
</evidence>
<evidence type="ECO:0000256" key="8">
    <source>
        <dbReference type="RuleBase" id="RU362002"/>
    </source>
</evidence>
<evidence type="ECO:0000256" key="4">
    <source>
        <dbReference type="ARBA" id="ARBA00022692"/>
    </source>
</evidence>
<dbReference type="Gene3D" id="1.10.3430.10">
    <property type="entry name" value="Ammonium transporter AmtB like domains"/>
    <property type="match status" value="1"/>
</dbReference>
<feature type="transmembrane region" description="Helical" evidence="8">
    <location>
        <begin position="316"/>
        <end position="333"/>
    </location>
</feature>
<feature type="transmembrane region" description="Helical" evidence="8">
    <location>
        <begin position="39"/>
        <end position="60"/>
    </location>
</feature>
<dbReference type="PROSITE" id="PS01219">
    <property type="entry name" value="AMMONIUM_TRANSP"/>
    <property type="match status" value="1"/>
</dbReference>
<accession>A0A7V8FNZ7</accession>
<feature type="transmembrane region" description="Helical" evidence="8">
    <location>
        <begin position="158"/>
        <end position="180"/>
    </location>
</feature>
<evidence type="ECO:0000256" key="1">
    <source>
        <dbReference type="ARBA" id="ARBA00004141"/>
    </source>
</evidence>
<protein>
    <recommendedName>
        <fullName evidence="8">Ammonium transporter</fullName>
    </recommendedName>
</protein>
<feature type="transmembrane region" description="Helical" evidence="8">
    <location>
        <begin position="258"/>
        <end position="278"/>
    </location>
</feature>
<comment type="similarity">
    <text evidence="2 8">Belongs to the ammonia transporter channel (TC 1.A.11.2) family.</text>
</comment>
<dbReference type="InterPro" id="IPR018047">
    <property type="entry name" value="Ammonium_transpt_CS"/>
</dbReference>
<organism evidence="11 12">
    <name type="scientific">Paracidovorax wautersii</name>
    <dbReference type="NCBI Taxonomy" id="1177982"/>
    <lineage>
        <taxon>Bacteria</taxon>
        <taxon>Pseudomonadati</taxon>
        <taxon>Pseudomonadota</taxon>
        <taxon>Betaproteobacteria</taxon>
        <taxon>Burkholderiales</taxon>
        <taxon>Comamonadaceae</taxon>
        <taxon>Paracidovorax</taxon>
    </lineage>
</organism>
<dbReference type="EMBL" id="WNDQ01000023">
    <property type="protein sequence ID" value="KAF1021329.1"/>
    <property type="molecule type" value="Genomic_DNA"/>
</dbReference>
<feature type="transmembrane region" description="Helical" evidence="8">
    <location>
        <begin position="72"/>
        <end position="90"/>
    </location>
</feature>
<feature type="transmembrane region" description="Helical" evidence="8">
    <location>
        <begin position="385"/>
        <end position="407"/>
    </location>
</feature>
<keyword evidence="9" id="KW-0732">Signal</keyword>
<feature type="domain" description="Ammonium transporter AmtB-like" evidence="10">
    <location>
        <begin position="40"/>
        <end position="437"/>
    </location>
</feature>